<feature type="domain" description="Guanylate kinase-like" evidence="7">
    <location>
        <begin position="111"/>
        <end position="290"/>
    </location>
</feature>
<dbReference type="InterPro" id="IPR017665">
    <property type="entry name" value="Guanylate_kinase"/>
</dbReference>
<dbReference type="Gene3D" id="3.30.63.10">
    <property type="entry name" value="Guanylate Kinase phosphate binding domain"/>
    <property type="match status" value="1"/>
</dbReference>
<keyword evidence="5" id="KW-0418">Kinase</keyword>
<dbReference type="FunFam" id="3.30.63.10:FF:000002">
    <property type="entry name" value="Guanylate kinase 1"/>
    <property type="match status" value="1"/>
</dbReference>
<evidence type="ECO:0000256" key="4">
    <source>
        <dbReference type="ARBA" id="ARBA00022741"/>
    </source>
</evidence>
<keyword evidence="6" id="KW-0067">ATP-binding</keyword>
<evidence type="ECO:0000256" key="6">
    <source>
        <dbReference type="ARBA" id="ARBA00022840"/>
    </source>
</evidence>
<dbReference type="PANTHER" id="PTHR23117">
    <property type="entry name" value="GUANYLATE KINASE-RELATED"/>
    <property type="match status" value="1"/>
</dbReference>
<dbReference type="SMART" id="SM00072">
    <property type="entry name" value="GuKc"/>
    <property type="match status" value="1"/>
</dbReference>
<evidence type="ECO:0000256" key="2">
    <source>
        <dbReference type="ARBA" id="ARBA00012961"/>
    </source>
</evidence>
<dbReference type="InterPro" id="IPR027417">
    <property type="entry name" value="P-loop_NTPase"/>
</dbReference>
<dbReference type="InterPro" id="IPR010979">
    <property type="entry name" value="Ribosomal_uS13-like_H2TH"/>
</dbReference>
<dbReference type="AlphaFoldDB" id="A0A6J6JDG0"/>
<dbReference type="PROSITE" id="PS00856">
    <property type="entry name" value="GUANYLATE_KINASE_1"/>
    <property type="match status" value="1"/>
</dbReference>
<evidence type="ECO:0000259" key="7">
    <source>
        <dbReference type="PROSITE" id="PS50052"/>
    </source>
</evidence>
<keyword evidence="3" id="KW-0808">Transferase</keyword>
<dbReference type="HAMAP" id="MF_00328">
    <property type="entry name" value="Guanylate_kinase"/>
    <property type="match status" value="1"/>
</dbReference>
<keyword evidence="4" id="KW-0547">Nucleotide-binding</keyword>
<evidence type="ECO:0000256" key="5">
    <source>
        <dbReference type="ARBA" id="ARBA00022777"/>
    </source>
</evidence>
<dbReference type="GO" id="GO:0005524">
    <property type="term" value="F:ATP binding"/>
    <property type="evidence" value="ECO:0007669"/>
    <property type="project" value="UniProtKB-KW"/>
</dbReference>
<dbReference type="Pfam" id="PF00625">
    <property type="entry name" value="Guanylate_kin"/>
    <property type="match status" value="1"/>
</dbReference>
<dbReference type="PANTHER" id="PTHR23117:SF13">
    <property type="entry name" value="GUANYLATE KINASE"/>
    <property type="match status" value="1"/>
</dbReference>
<dbReference type="Pfam" id="PF22525">
    <property type="entry name" value="H2TH_5"/>
    <property type="match status" value="1"/>
</dbReference>
<dbReference type="GO" id="GO:0003676">
    <property type="term" value="F:nucleic acid binding"/>
    <property type="evidence" value="ECO:0007669"/>
    <property type="project" value="InterPro"/>
</dbReference>
<dbReference type="Gene3D" id="1.10.8.50">
    <property type="match status" value="1"/>
</dbReference>
<evidence type="ECO:0000313" key="8">
    <source>
        <dbReference type="EMBL" id="CAB4634806.1"/>
    </source>
</evidence>
<dbReference type="PROSITE" id="PS50052">
    <property type="entry name" value="GUANYLATE_KINASE_2"/>
    <property type="match status" value="1"/>
</dbReference>
<dbReference type="InterPro" id="IPR008144">
    <property type="entry name" value="Guanylate_kin-like_dom"/>
</dbReference>
<proteinExistence type="inferred from homology"/>
<dbReference type="EMBL" id="CAEZVJ010000130">
    <property type="protein sequence ID" value="CAB4634806.1"/>
    <property type="molecule type" value="Genomic_DNA"/>
</dbReference>
<dbReference type="CDD" id="cd00071">
    <property type="entry name" value="GMPK"/>
    <property type="match status" value="1"/>
</dbReference>
<dbReference type="Gene3D" id="3.40.50.300">
    <property type="entry name" value="P-loop containing nucleotide triphosphate hydrolases"/>
    <property type="match status" value="1"/>
</dbReference>
<evidence type="ECO:0000256" key="1">
    <source>
        <dbReference type="ARBA" id="ARBA00005790"/>
    </source>
</evidence>
<dbReference type="SUPFAM" id="SSF46946">
    <property type="entry name" value="S13-like H2TH domain"/>
    <property type="match status" value="1"/>
</dbReference>
<dbReference type="GO" id="GO:0005829">
    <property type="term" value="C:cytosol"/>
    <property type="evidence" value="ECO:0007669"/>
    <property type="project" value="TreeGrafter"/>
</dbReference>
<comment type="similarity">
    <text evidence="1">Belongs to the guanylate kinase family.</text>
</comment>
<accession>A0A6J6JDG0</accession>
<reference evidence="8" key="1">
    <citation type="submission" date="2020-05" db="EMBL/GenBank/DDBJ databases">
        <authorList>
            <person name="Chiriac C."/>
            <person name="Salcher M."/>
            <person name="Ghai R."/>
            <person name="Kavagutti S V."/>
        </authorList>
    </citation>
    <scope>NUCLEOTIDE SEQUENCE</scope>
</reference>
<dbReference type="GO" id="GO:0004385">
    <property type="term" value="F:GMP kinase activity"/>
    <property type="evidence" value="ECO:0007669"/>
    <property type="project" value="UniProtKB-EC"/>
</dbReference>
<protein>
    <recommendedName>
        <fullName evidence="2">guanylate kinase</fullName>
        <ecNumber evidence="2">2.7.4.8</ecNumber>
    </recommendedName>
</protein>
<evidence type="ECO:0000256" key="3">
    <source>
        <dbReference type="ARBA" id="ARBA00022679"/>
    </source>
</evidence>
<dbReference type="EC" id="2.7.4.8" evidence="2"/>
<gene>
    <name evidence="8" type="ORF">UFOPK1961_00998</name>
</gene>
<organism evidence="8">
    <name type="scientific">freshwater metagenome</name>
    <dbReference type="NCBI Taxonomy" id="449393"/>
    <lineage>
        <taxon>unclassified sequences</taxon>
        <taxon>metagenomes</taxon>
        <taxon>ecological metagenomes</taxon>
    </lineage>
</organism>
<dbReference type="InterPro" id="IPR020590">
    <property type="entry name" value="Guanylate_kinase_CS"/>
</dbReference>
<sequence>MRDPREASLIAVERRRARAAVKREIQSGVRNPLSVAREAWSDADSPAAGLRITEFLGSIAGIGVVKIRRILDDLEISPRKRLGALGARQTESLSSWLLDRQTHDSRANMRGRLVVVAGPTAVGKGTVVARIRERHPDVKFSVSATTRDPRPGEVEGEHYLFVTDEEFERLVETKQMLEWAVVHGQHRYGTPRGPIVAALESGSSIILEIDIQGARQVKMAMPEAILVFLLPPSWNELVRRLQTRGTEGPEEQARRLDTARVEYDAQSEFDVTVINDDVDVAAEAVVHLMSGN</sequence>
<dbReference type="NCBIfam" id="TIGR03263">
    <property type="entry name" value="guanyl_kin"/>
    <property type="match status" value="1"/>
</dbReference>
<name>A0A6J6JDG0_9ZZZZ</name>
<dbReference type="SUPFAM" id="SSF52540">
    <property type="entry name" value="P-loop containing nucleoside triphosphate hydrolases"/>
    <property type="match status" value="1"/>
</dbReference>
<dbReference type="InterPro" id="IPR055201">
    <property type="entry name" value="IHF-like_H2TH"/>
</dbReference>
<dbReference type="InterPro" id="IPR008145">
    <property type="entry name" value="GK/Ca_channel_bsu"/>
</dbReference>